<dbReference type="InterPro" id="IPR052721">
    <property type="entry name" value="ET_Amicyanin"/>
</dbReference>
<evidence type="ECO:0000259" key="6">
    <source>
        <dbReference type="Pfam" id="PF13473"/>
    </source>
</evidence>
<evidence type="ECO:0000256" key="3">
    <source>
        <dbReference type="ARBA" id="ARBA00022764"/>
    </source>
</evidence>
<feature type="binding site" evidence="5">
    <location>
        <position position="67"/>
    </location>
    <ligand>
        <name>Cu cation</name>
        <dbReference type="ChEBI" id="CHEBI:23378"/>
    </ligand>
</feature>
<keyword evidence="4" id="KW-0249">Electron transport</keyword>
<evidence type="ECO:0000256" key="2">
    <source>
        <dbReference type="ARBA" id="ARBA00022448"/>
    </source>
</evidence>
<dbReference type="Proteomes" id="UP000017396">
    <property type="component" value="Chromosome"/>
</dbReference>
<accession>U5QER4</accession>
<reference evidence="7 8" key="1">
    <citation type="journal article" date="2013" name="PLoS ONE">
        <title>Cultivation and Complete Genome Sequencing of Gloeobacter kilaueensis sp. nov., from a Lava Cave in Kilauea Caldera, Hawai'i.</title>
        <authorList>
            <person name="Saw J.H."/>
            <person name="Schatz M."/>
            <person name="Brown M.V."/>
            <person name="Kunkel D.D."/>
            <person name="Foster J.S."/>
            <person name="Shick H."/>
            <person name="Christensen S."/>
            <person name="Hou S."/>
            <person name="Wan X."/>
            <person name="Donachie S.P."/>
        </authorList>
    </citation>
    <scope>NUCLEOTIDE SEQUENCE [LARGE SCALE GENOMIC DNA]</scope>
    <source>
        <strain evidence="8">JS</strain>
    </source>
</reference>
<evidence type="ECO:0000313" key="7">
    <source>
        <dbReference type="EMBL" id="AGY57401.1"/>
    </source>
</evidence>
<dbReference type="EMBL" id="CP003587">
    <property type="protein sequence ID" value="AGY57401.1"/>
    <property type="molecule type" value="Genomic_DNA"/>
</dbReference>
<dbReference type="Gene3D" id="2.60.40.420">
    <property type="entry name" value="Cupredoxins - blue copper proteins"/>
    <property type="match status" value="1"/>
</dbReference>
<dbReference type="PRINTS" id="PR00155">
    <property type="entry name" value="AMICYANIN"/>
</dbReference>
<keyword evidence="3" id="KW-0574">Periplasm</keyword>
<dbReference type="PANTHER" id="PTHR36507">
    <property type="entry name" value="BLL1555 PROTEIN"/>
    <property type="match status" value="1"/>
</dbReference>
<sequence length="116" mass="12078">MPAIRTAAIAIGLLGGPLLLAPCTARDLPKPVTSATVTIEGFQFQPASVLLKQGGSVTFVNKDPAPHTVTSDSKGFAGISRLLADERKTLVLTAPGVQNYHCDIHPSMTGTITVVK</sequence>
<keyword evidence="8" id="KW-1185">Reference proteome</keyword>
<dbReference type="STRING" id="1183438.GKIL_1155"/>
<dbReference type="OrthoDB" id="574459at2"/>
<dbReference type="InterPro" id="IPR002386">
    <property type="entry name" value="Amicyanin/Pseudoazurin"/>
</dbReference>
<dbReference type="GO" id="GO:0009055">
    <property type="term" value="F:electron transfer activity"/>
    <property type="evidence" value="ECO:0007669"/>
    <property type="project" value="InterPro"/>
</dbReference>
<dbReference type="GO" id="GO:0005507">
    <property type="term" value="F:copper ion binding"/>
    <property type="evidence" value="ECO:0007669"/>
    <property type="project" value="InterPro"/>
</dbReference>
<keyword evidence="5" id="KW-0186">Copper</keyword>
<dbReference type="InterPro" id="IPR028096">
    <property type="entry name" value="EfeO_Cupredoxin"/>
</dbReference>
<evidence type="ECO:0000256" key="4">
    <source>
        <dbReference type="ARBA" id="ARBA00022982"/>
    </source>
</evidence>
<dbReference type="Pfam" id="PF13473">
    <property type="entry name" value="Cupredoxin_1"/>
    <property type="match status" value="1"/>
</dbReference>
<keyword evidence="2" id="KW-0813">Transport</keyword>
<gene>
    <name evidence="7" type="ORF">GKIL_1155</name>
</gene>
<dbReference type="KEGG" id="glj:GKIL_1155"/>
<feature type="binding site" evidence="5">
    <location>
        <position position="105"/>
    </location>
    <ligand>
        <name>Cu cation</name>
        <dbReference type="ChEBI" id="CHEBI:23378"/>
    </ligand>
</feature>
<comment type="subcellular location">
    <subcellularLocation>
        <location evidence="1">Periplasm</location>
    </subcellularLocation>
</comment>
<dbReference type="HOGENOM" id="CLU_084115_4_0_3"/>
<feature type="binding site" evidence="5">
    <location>
        <position position="102"/>
    </location>
    <ligand>
        <name>Cu cation</name>
        <dbReference type="ChEBI" id="CHEBI:23378"/>
    </ligand>
</feature>
<dbReference type="PANTHER" id="PTHR36507:SF1">
    <property type="entry name" value="BLL1555 PROTEIN"/>
    <property type="match status" value="1"/>
</dbReference>
<feature type="domain" description="EfeO-type cupredoxin-like" evidence="6">
    <location>
        <begin position="31"/>
        <end position="114"/>
    </location>
</feature>
<evidence type="ECO:0000256" key="1">
    <source>
        <dbReference type="ARBA" id="ARBA00004418"/>
    </source>
</evidence>
<protein>
    <submittedName>
        <fullName evidence="7">Blue (Type1) copper domain-containing protein</fullName>
    </submittedName>
</protein>
<dbReference type="InterPro" id="IPR008972">
    <property type="entry name" value="Cupredoxin"/>
</dbReference>
<dbReference type="AlphaFoldDB" id="U5QER4"/>
<dbReference type="eggNOG" id="COG3794">
    <property type="taxonomic scope" value="Bacteria"/>
</dbReference>
<proteinExistence type="predicted"/>
<keyword evidence="5" id="KW-0479">Metal-binding</keyword>
<comment type="cofactor">
    <cofactor evidence="5">
        <name>Cu cation</name>
        <dbReference type="ChEBI" id="CHEBI:23378"/>
    </cofactor>
    <text evidence="5">Binds 1 copper ion per subunit.</text>
</comment>
<name>U5QER4_GLOK1</name>
<evidence type="ECO:0000313" key="8">
    <source>
        <dbReference type="Proteomes" id="UP000017396"/>
    </source>
</evidence>
<evidence type="ECO:0000256" key="5">
    <source>
        <dbReference type="PIRSR" id="PIRSR602386-1"/>
    </source>
</evidence>
<organism evidence="7 8">
    <name type="scientific">Gloeobacter kilaueensis (strain ATCC BAA-2537 / CCAP 1431/1 / ULC 316 / JS1)</name>
    <dbReference type="NCBI Taxonomy" id="1183438"/>
    <lineage>
        <taxon>Bacteria</taxon>
        <taxon>Bacillati</taxon>
        <taxon>Cyanobacteriota</taxon>
        <taxon>Cyanophyceae</taxon>
        <taxon>Gloeobacterales</taxon>
        <taxon>Gloeobacteraceae</taxon>
        <taxon>Gloeobacter</taxon>
    </lineage>
</organism>
<dbReference type="GO" id="GO:0042597">
    <property type="term" value="C:periplasmic space"/>
    <property type="evidence" value="ECO:0007669"/>
    <property type="project" value="UniProtKB-SubCell"/>
</dbReference>
<dbReference type="SUPFAM" id="SSF49503">
    <property type="entry name" value="Cupredoxins"/>
    <property type="match status" value="1"/>
</dbReference>
<dbReference type="RefSeq" id="WP_023172471.1">
    <property type="nucleotide sequence ID" value="NC_022600.1"/>
</dbReference>